<dbReference type="Pfam" id="PF00128">
    <property type="entry name" value="Alpha-amylase"/>
    <property type="match status" value="1"/>
</dbReference>
<keyword evidence="15" id="KW-1185">Reference proteome</keyword>
<keyword evidence="8" id="KW-0808">Transferase</keyword>
<evidence type="ECO:0000256" key="9">
    <source>
        <dbReference type="ARBA" id="ARBA00023056"/>
    </source>
</evidence>
<keyword evidence="6" id="KW-0321">Glycogen metabolism</keyword>
<evidence type="ECO:0000256" key="5">
    <source>
        <dbReference type="ARBA" id="ARBA00012541"/>
    </source>
</evidence>
<dbReference type="AlphaFoldDB" id="A0A926DV30"/>
<sequence>MDEQIFQEYLRGASLTAYEHFGAHCTFEYEKHGVRFSVYAPNAVAVELIGDFNSWSGYPMFRQPCGVWTIFVHDAAPGSLYKYRITTAGGDVYDRMDPFAFSSELRPNTASIVCDLDSYTWSDQGWMQTRSKNFHDPLSIYEVHLGSWKQNKTAKSSDAPFLSYDKLADDLIPYVQDMGYTHIEFLPLTEHPLDASWGYQTSGYFSADSRYGKPAELMRLIDRCHGAGIGVILDFVPLHFVSDFYALHQFDGSFLYESERETERYSPWNTILFDYSKPHVISFMKSALDFWLSRYHFDGVRFDAVSNLIYRNGHKDAGLNEPGLWFLRDCNFSVGKKHPQVMFIAEDSSDYVKVTAPVVYGGLGFDYKWNLGWMHDGLDYIATPWNGRPRIWDKLTFSICYAYQENYILPLSHDEVVHGKKSILDRFYGSYEEKFHQLRTYYLYMISHPGKKLLFMGNELAEFKEWDESKELAWNLLDYPQHAKFHAYMKVLNRLYRQESAFYQEDFHPDAFSWVTCHGACPCVYAFERKNLQGEVVYIVLNFSNREYPSMSISVEQSGEYQELISTDRAAFGGLDRVNPTVKTRGSAQHPTLHFHLPPFTGCVFKPATKVFFV</sequence>
<dbReference type="Gene3D" id="2.60.40.10">
    <property type="entry name" value="Immunoglobulins"/>
    <property type="match status" value="1"/>
</dbReference>
<evidence type="ECO:0000256" key="3">
    <source>
        <dbReference type="ARBA" id="ARBA00004964"/>
    </source>
</evidence>
<evidence type="ECO:0000256" key="4">
    <source>
        <dbReference type="ARBA" id="ARBA00009000"/>
    </source>
</evidence>
<dbReference type="InterPro" id="IPR013783">
    <property type="entry name" value="Ig-like_fold"/>
</dbReference>
<comment type="pathway">
    <text evidence="3">Glycan biosynthesis; glycogen biosynthesis.</text>
</comment>
<evidence type="ECO:0000313" key="14">
    <source>
        <dbReference type="EMBL" id="MBC8545236.1"/>
    </source>
</evidence>
<feature type="active site" description="Proton donor" evidence="12">
    <location>
        <position position="346"/>
    </location>
</feature>
<dbReference type="GO" id="GO:0005978">
    <property type="term" value="P:glycogen biosynthetic process"/>
    <property type="evidence" value="ECO:0007669"/>
    <property type="project" value="UniProtKB-UniRule"/>
</dbReference>
<dbReference type="EC" id="2.4.1.18" evidence="5 11"/>
<evidence type="ECO:0000256" key="2">
    <source>
        <dbReference type="ARBA" id="ARBA00002953"/>
    </source>
</evidence>
<dbReference type="Gene3D" id="3.20.20.80">
    <property type="entry name" value="Glycosidases"/>
    <property type="match status" value="1"/>
</dbReference>
<dbReference type="InterPro" id="IPR014756">
    <property type="entry name" value="Ig_E-set"/>
</dbReference>
<keyword evidence="7" id="KW-0328">Glycosyltransferase</keyword>
<accession>A0A926DV30</accession>
<feature type="domain" description="Glycosyl hydrolase family 13 catalytic" evidence="13">
    <location>
        <begin position="142"/>
        <end position="513"/>
    </location>
</feature>
<dbReference type="InterPro" id="IPR044143">
    <property type="entry name" value="GlgB_N_E_set_prok"/>
</dbReference>
<reference evidence="14" key="1">
    <citation type="submission" date="2020-08" db="EMBL/GenBank/DDBJ databases">
        <title>Genome public.</title>
        <authorList>
            <person name="Liu C."/>
            <person name="Sun Q."/>
        </authorList>
    </citation>
    <scope>NUCLEOTIDE SEQUENCE</scope>
    <source>
        <strain evidence="14">NSJ-32</strain>
    </source>
</reference>
<dbReference type="PANTHER" id="PTHR43651">
    <property type="entry name" value="1,4-ALPHA-GLUCAN-BRANCHING ENZYME"/>
    <property type="match status" value="1"/>
</dbReference>
<dbReference type="GO" id="GO:0004553">
    <property type="term" value="F:hydrolase activity, hydrolyzing O-glycosyl compounds"/>
    <property type="evidence" value="ECO:0007669"/>
    <property type="project" value="InterPro"/>
</dbReference>
<keyword evidence="10" id="KW-0119">Carbohydrate metabolism</keyword>
<evidence type="ECO:0000259" key="13">
    <source>
        <dbReference type="SMART" id="SM00642"/>
    </source>
</evidence>
<dbReference type="SUPFAM" id="SSF81296">
    <property type="entry name" value="E set domains"/>
    <property type="match status" value="1"/>
</dbReference>
<evidence type="ECO:0000256" key="1">
    <source>
        <dbReference type="ARBA" id="ARBA00000826"/>
    </source>
</evidence>
<dbReference type="RefSeq" id="WP_249290248.1">
    <property type="nucleotide sequence ID" value="NZ_JACRSQ010000060.1"/>
</dbReference>
<dbReference type="CDD" id="cd02855">
    <property type="entry name" value="E_set_GBE_prok_N"/>
    <property type="match status" value="1"/>
</dbReference>
<dbReference type="PANTHER" id="PTHR43651:SF3">
    <property type="entry name" value="1,4-ALPHA-GLUCAN-BRANCHING ENZYME"/>
    <property type="match status" value="1"/>
</dbReference>
<dbReference type="GO" id="GO:0043169">
    <property type="term" value="F:cation binding"/>
    <property type="evidence" value="ECO:0007669"/>
    <property type="project" value="InterPro"/>
</dbReference>
<evidence type="ECO:0000256" key="6">
    <source>
        <dbReference type="ARBA" id="ARBA00022600"/>
    </source>
</evidence>
<comment type="caution">
    <text evidence="14">The sequence shown here is derived from an EMBL/GenBank/DDBJ whole genome shotgun (WGS) entry which is preliminary data.</text>
</comment>
<dbReference type="Proteomes" id="UP000657006">
    <property type="component" value="Unassembled WGS sequence"/>
</dbReference>
<evidence type="ECO:0000256" key="12">
    <source>
        <dbReference type="PIRSR" id="PIRSR000463-1"/>
    </source>
</evidence>
<dbReference type="CDD" id="cd11322">
    <property type="entry name" value="AmyAc_Glg_BE"/>
    <property type="match status" value="1"/>
</dbReference>
<dbReference type="InterPro" id="IPR004193">
    <property type="entry name" value="Glyco_hydro_13_N"/>
</dbReference>
<dbReference type="InterPro" id="IPR013780">
    <property type="entry name" value="Glyco_hydro_b"/>
</dbReference>
<feature type="active site" description="Nucleophile" evidence="12">
    <location>
        <position position="303"/>
    </location>
</feature>
<dbReference type="Gene3D" id="2.60.40.1180">
    <property type="entry name" value="Golgi alpha-mannosidase II"/>
    <property type="match status" value="1"/>
</dbReference>
<evidence type="ECO:0000256" key="8">
    <source>
        <dbReference type="ARBA" id="ARBA00022679"/>
    </source>
</evidence>
<keyword evidence="9" id="KW-0320">Glycogen biosynthesis</keyword>
<dbReference type="NCBIfam" id="TIGR01515">
    <property type="entry name" value="branching_enzym"/>
    <property type="match status" value="1"/>
</dbReference>
<dbReference type="PIRSF" id="PIRSF000463">
    <property type="entry name" value="GlgB"/>
    <property type="match status" value="1"/>
</dbReference>
<dbReference type="Pfam" id="PF02922">
    <property type="entry name" value="CBM_48"/>
    <property type="match status" value="1"/>
</dbReference>
<dbReference type="InterPro" id="IPR017853">
    <property type="entry name" value="GH"/>
</dbReference>
<dbReference type="InterPro" id="IPR006047">
    <property type="entry name" value="GH13_cat_dom"/>
</dbReference>
<comment type="function">
    <text evidence="2">Catalyzes the formation of the alpha-1,6-glucosidic linkages in glycogen by scission of a 1,4-alpha-linked oligosaccharide from growing alpha-1,4-glucan chains and the subsequent attachment of the oligosaccharide to the alpha-1,6 position.</text>
</comment>
<gene>
    <name evidence="14" type="primary">glgB</name>
    <name evidence="14" type="ORF">H8730_17015</name>
</gene>
<dbReference type="Pfam" id="PF02806">
    <property type="entry name" value="Alpha-amylase_C"/>
    <property type="match status" value="1"/>
</dbReference>
<dbReference type="NCBIfam" id="NF008967">
    <property type="entry name" value="PRK12313.1"/>
    <property type="match status" value="1"/>
</dbReference>
<evidence type="ECO:0000256" key="11">
    <source>
        <dbReference type="NCBIfam" id="TIGR01515"/>
    </source>
</evidence>
<dbReference type="SMART" id="SM00642">
    <property type="entry name" value="Aamy"/>
    <property type="match status" value="1"/>
</dbReference>
<dbReference type="GO" id="GO:0003844">
    <property type="term" value="F:1,4-alpha-glucan branching enzyme activity"/>
    <property type="evidence" value="ECO:0007669"/>
    <property type="project" value="UniProtKB-UniRule"/>
</dbReference>
<dbReference type="SUPFAM" id="SSF51445">
    <property type="entry name" value="(Trans)glycosidases"/>
    <property type="match status" value="1"/>
</dbReference>
<evidence type="ECO:0000313" key="15">
    <source>
        <dbReference type="Proteomes" id="UP000657006"/>
    </source>
</evidence>
<dbReference type="SUPFAM" id="SSF51011">
    <property type="entry name" value="Glycosyl hydrolase domain"/>
    <property type="match status" value="1"/>
</dbReference>
<evidence type="ECO:0000256" key="7">
    <source>
        <dbReference type="ARBA" id="ARBA00022676"/>
    </source>
</evidence>
<name>A0A926DV30_9FIRM</name>
<dbReference type="InterPro" id="IPR006407">
    <property type="entry name" value="GlgB"/>
</dbReference>
<dbReference type="InterPro" id="IPR037439">
    <property type="entry name" value="Branching_enzy"/>
</dbReference>
<organism evidence="14 15">
    <name type="scientific">Bianquea renquensis</name>
    <dbReference type="NCBI Taxonomy" id="2763661"/>
    <lineage>
        <taxon>Bacteria</taxon>
        <taxon>Bacillati</taxon>
        <taxon>Bacillota</taxon>
        <taxon>Clostridia</taxon>
        <taxon>Eubacteriales</taxon>
        <taxon>Bianqueaceae</taxon>
        <taxon>Bianquea</taxon>
    </lineage>
</organism>
<dbReference type="GO" id="GO:0005829">
    <property type="term" value="C:cytosol"/>
    <property type="evidence" value="ECO:0007669"/>
    <property type="project" value="TreeGrafter"/>
</dbReference>
<protein>
    <recommendedName>
        <fullName evidence="5 11">1,4-alpha-glucan branching enzyme</fullName>
        <ecNumber evidence="5 11">2.4.1.18</ecNumber>
    </recommendedName>
</protein>
<dbReference type="EMBL" id="JACRSQ010000060">
    <property type="protein sequence ID" value="MBC8545236.1"/>
    <property type="molecule type" value="Genomic_DNA"/>
</dbReference>
<comment type="catalytic activity">
    <reaction evidence="1">
        <text>Transfers a segment of a (1-&gt;4)-alpha-D-glucan chain to a primary hydroxy group in a similar glucan chain.</text>
        <dbReference type="EC" id="2.4.1.18"/>
    </reaction>
</comment>
<dbReference type="InterPro" id="IPR006048">
    <property type="entry name" value="A-amylase/branching_C"/>
</dbReference>
<evidence type="ECO:0000256" key="10">
    <source>
        <dbReference type="ARBA" id="ARBA00023277"/>
    </source>
</evidence>
<proteinExistence type="inferred from homology"/>
<comment type="similarity">
    <text evidence="4">Belongs to the glycosyl hydrolase 13 family. GlgB subfamily.</text>
</comment>